<evidence type="ECO:0000313" key="3">
    <source>
        <dbReference type="Proteomes" id="UP000663760"/>
    </source>
</evidence>
<evidence type="ECO:0000256" key="1">
    <source>
        <dbReference type="SAM" id="MobiDB-lite"/>
    </source>
</evidence>
<keyword evidence="3" id="KW-1185">Reference proteome</keyword>
<gene>
    <name evidence="2" type="ORF">SI8410_04005405</name>
</gene>
<reference evidence="2" key="1">
    <citation type="submission" date="2020-02" db="EMBL/GenBank/DDBJ databases">
        <authorList>
            <person name="Scholz U."/>
            <person name="Mascher M."/>
            <person name="Fiebig A."/>
        </authorList>
    </citation>
    <scope>NUCLEOTIDE SEQUENCE</scope>
</reference>
<dbReference type="AlphaFoldDB" id="A0A7I8KC26"/>
<proteinExistence type="predicted"/>
<dbReference type="Proteomes" id="UP000663760">
    <property type="component" value="Chromosome 4"/>
</dbReference>
<evidence type="ECO:0000313" key="2">
    <source>
        <dbReference type="EMBL" id="CAA7394744.1"/>
    </source>
</evidence>
<organism evidence="2 3">
    <name type="scientific">Spirodela intermedia</name>
    <name type="common">Intermediate duckweed</name>
    <dbReference type="NCBI Taxonomy" id="51605"/>
    <lineage>
        <taxon>Eukaryota</taxon>
        <taxon>Viridiplantae</taxon>
        <taxon>Streptophyta</taxon>
        <taxon>Embryophyta</taxon>
        <taxon>Tracheophyta</taxon>
        <taxon>Spermatophyta</taxon>
        <taxon>Magnoliopsida</taxon>
        <taxon>Liliopsida</taxon>
        <taxon>Araceae</taxon>
        <taxon>Lemnoideae</taxon>
        <taxon>Spirodela</taxon>
    </lineage>
</organism>
<accession>A0A7I8KC26</accession>
<name>A0A7I8KC26_SPIIN</name>
<protein>
    <submittedName>
        <fullName evidence="2">Uncharacterized protein</fullName>
    </submittedName>
</protein>
<feature type="compositionally biased region" description="Basic and acidic residues" evidence="1">
    <location>
        <begin position="1"/>
        <end position="22"/>
    </location>
</feature>
<feature type="region of interest" description="Disordered" evidence="1">
    <location>
        <begin position="1"/>
        <end position="27"/>
    </location>
</feature>
<sequence length="82" mass="9748">MLEKILEREREDLQKEREDNRKEKQRRQNMGTIIVGTLRHVKQFDLTVGTTILRMALTVRDEAIQPVSIFFLLLGWIGQQLR</sequence>
<dbReference type="EMBL" id="LR746267">
    <property type="protein sequence ID" value="CAA7394744.1"/>
    <property type="molecule type" value="Genomic_DNA"/>
</dbReference>